<feature type="compositionally biased region" description="Pro residues" evidence="1">
    <location>
        <begin position="78"/>
        <end position="98"/>
    </location>
</feature>
<feature type="region of interest" description="Disordered" evidence="1">
    <location>
        <begin position="122"/>
        <end position="174"/>
    </location>
</feature>
<feature type="region of interest" description="Disordered" evidence="1">
    <location>
        <begin position="1"/>
        <end position="28"/>
    </location>
</feature>
<reference evidence="2 3" key="1">
    <citation type="submission" date="2008-07" db="EMBL/GenBank/DDBJ databases">
        <authorList>
            <person name="El-Sayed N."/>
            <person name="Caler E."/>
            <person name="Inman J."/>
            <person name="Amedeo P."/>
            <person name="Hass B."/>
            <person name="Wortman J."/>
        </authorList>
    </citation>
    <scope>NUCLEOTIDE SEQUENCE [LARGE SCALE GENOMIC DNA]</scope>
    <source>
        <strain evidence="3">ATCC 50983 / TXsc</strain>
    </source>
</reference>
<dbReference type="Proteomes" id="UP000007800">
    <property type="component" value="Unassembled WGS sequence"/>
</dbReference>
<evidence type="ECO:0000313" key="3">
    <source>
        <dbReference type="Proteomes" id="UP000007800"/>
    </source>
</evidence>
<feature type="region of interest" description="Disordered" evidence="1">
    <location>
        <begin position="66"/>
        <end position="108"/>
    </location>
</feature>
<proteinExistence type="predicted"/>
<evidence type="ECO:0000256" key="1">
    <source>
        <dbReference type="SAM" id="MobiDB-lite"/>
    </source>
</evidence>
<feature type="non-terminal residue" evidence="2">
    <location>
        <position position="203"/>
    </location>
</feature>
<gene>
    <name evidence="2" type="ORF">Pmar_PMAR029070</name>
</gene>
<dbReference type="AlphaFoldDB" id="C5L7Y8"/>
<accession>C5L7Y8</accession>
<feature type="compositionally biased region" description="Pro residues" evidence="1">
    <location>
        <begin position="12"/>
        <end position="23"/>
    </location>
</feature>
<sequence>MHDNDMEVEASPSPPPAVPPSPYSAPLLGEASAGVLVPPLERAAQMVEEEGSSPVTVGAPYGALVTNLANLQQQQQSPPAPRPPQPSEAPISPTPAVSPPSVGLDDEDEEQKLMLSLLGVDPQNAVDPSLVEESKAPISLVGPSETANPPAADHHHEKPDVVDEQQQEEEEKKVEANVVGPVWRPKVPFVEQKVEAAEAKTVP</sequence>
<keyword evidence="3" id="KW-1185">Reference proteome</keyword>
<organism evidence="3">
    <name type="scientific">Perkinsus marinus (strain ATCC 50983 / TXsc)</name>
    <dbReference type="NCBI Taxonomy" id="423536"/>
    <lineage>
        <taxon>Eukaryota</taxon>
        <taxon>Sar</taxon>
        <taxon>Alveolata</taxon>
        <taxon>Perkinsozoa</taxon>
        <taxon>Perkinsea</taxon>
        <taxon>Perkinsida</taxon>
        <taxon>Perkinsidae</taxon>
        <taxon>Perkinsus</taxon>
    </lineage>
</organism>
<name>C5L7Y8_PERM5</name>
<protein>
    <submittedName>
        <fullName evidence="2">Uncharacterized protein</fullName>
    </submittedName>
</protein>
<feature type="compositionally biased region" description="Basic and acidic residues" evidence="1">
    <location>
        <begin position="152"/>
        <end position="161"/>
    </location>
</feature>
<dbReference type="RefSeq" id="XP_002775339.1">
    <property type="nucleotide sequence ID" value="XM_002775293.1"/>
</dbReference>
<dbReference type="EMBL" id="GG679987">
    <property type="protein sequence ID" value="EER07155.1"/>
    <property type="molecule type" value="Genomic_DNA"/>
</dbReference>
<dbReference type="InParanoid" id="C5L7Y8"/>
<dbReference type="GeneID" id="9059714"/>
<evidence type="ECO:0000313" key="2">
    <source>
        <dbReference type="EMBL" id="EER07155.1"/>
    </source>
</evidence>